<accession>A0ABW0D286</accession>
<comment type="similarity">
    <text evidence="4">Belongs to the fabD family.</text>
</comment>
<name>A0ABW0D286_STRFI</name>
<evidence type="ECO:0000313" key="6">
    <source>
        <dbReference type="EMBL" id="MFC5224458.1"/>
    </source>
</evidence>
<keyword evidence="1 4" id="KW-0808">Transferase</keyword>
<gene>
    <name evidence="6" type="ORF">ACFPN6_07570</name>
</gene>
<dbReference type="InterPro" id="IPR001227">
    <property type="entry name" value="Ac_transferase_dom_sf"/>
</dbReference>
<dbReference type="SUPFAM" id="SSF52151">
    <property type="entry name" value="FabD/lysophospholipase-like"/>
    <property type="match status" value="1"/>
</dbReference>
<dbReference type="PANTHER" id="PTHR42681">
    <property type="entry name" value="MALONYL-COA-ACYL CARRIER PROTEIN TRANSACYLASE, MITOCHONDRIAL"/>
    <property type="match status" value="1"/>
</dbReference>
<dbReference type="SMART" id="SM00827">
    <property type="entry name" value="PKS_AT"/>
    <property type="match status" value="1"/>
</dbReference>
<dbReference type="Proteomes" id="UP001596156">
    <property type="component" value="Unassembled WGS sequence"/>
</dbReference>
<evidence type="ECO:0000256" key="1">
    <source>
        <dbReference type="ARBA" id="ARBA00022679"/>
    </source>
</evidence>
<evidence type="ECO:0000313" key="7">
    <source>
        <dbReference type="Proteomes" id="UP001596156"/>
    </source>
</evidence>
<dbReference type="GO" id="GO:0004314">
    <property type="term" value="F:[acyl-carrier-protein] S-malonyltransferase activity"/>
    <property type="evidence" value="ECO:0007669"/>
    <property type="project" value="UniProtKB-EC"/>
</dbReference>
<evidence type="ECO:0000259" key="5">
    <source>
        <dbReference type="SMART" id="SM00827"/>
    </source>
</evidence>
<dbReference type="InterPro" id="IPR024925">
    <property type="entry name" value="Malonyl_CoA-ACP_transAc"/>
</dbReference>
<dbReference type="Gene3D" id="3.40.366.10">
    <property type="entry name" value="Malonyl-Coenzyme A Acyl Carrier Protein, domain 2"/>
    <property type="match status" value="1"/>
</dbReference>
<comment type="caution">
    <text evidence="6">The sequence shown here is derived from an EMBL/GenBank/DDBJ whole genome shotgun (WGS) entry which is preliminary data.</text>
</comment>
<feature type="domain" description="Malonyl-CoA:ACP transacylase (MAT)" evidence="5">
    <location>
        <begin position="6"/>
        <end position="287"/>
    </location>
</feature>
<dbReference type="SUPFAM" id="SSF55048">
    <property type="entry name" value="Probable ACP-binding domain of malonyl-CoA ACP transacylase"/>
    <property type="match status" value="1"/>
</dbReference>
<dbReference type="Pfam" id="PF00698">
    <property type="entry name" value="Acyl_transf_1"/>
    <property type="match status" value="1"/>
</dbReference>
<sequence length="287" mass="31081">MTVAWVFPGQGAQRQDMGRQLLDRYPDLVARADAILDVPVRDLCRGDDEALQSDTRYVQPGMFVINALHLAALRESGEEPRWLAGHSLGELSALYAAGCFDFETGLRMVVRRGELMAQARGGGMLAVVGLPLERITAVLAAEGATDVDVANLNSRAQVVLSGPRDSLRALRDPLRAGGAHKCVLLNVSIAAHSRYMAHAAALFTDHLRTVDFRPPRVPVVTNADARPRTTAEGLAEHLGAQLRSPVRWADTMRFLIGHGVRTLRQAGPSSTLDKLWEAALADSNAHC</sequence>
<dbReference type="InterPro" id="IPR016036">
    <property type="entry name" value="Malonyl_transacylase_ACP-bd"/>
</dbReference>
<dbReference type="PANTHER" id="PTHR42681:SF1">
    <property type="entry name" value="MALONYL-COA-ACYL CARRIER PROTEIN TRANSACYLASE, MITOCHONDRIAL"/>
    <property type="match status" value="1"/>
</dbReference>
<evidence type="ECO:0000256" key="2">
    <source>
        <dbReference type="ARBA" id="ARBA00023315"/>
    </source>
</evidence>
<dbReference type="PIRSF" id="PIRSF000446">
    <property type="entry name" value="Mct"/>
    <property type="match status" value="1"/>
</dbReference>
<dbReference type="Gene3D" id="3.30.70.250">
    <property type="entry name" value="Malonyl-CoA ACP transacylase, ACP-binding"/>
    <property type="match status" value="1"/>
</dbReference>
<dbReference type="InterPro" id="IPR016035">
    <property type="entry name" value="Acyl_Trfase/lysoPLipase"/>
</dbReference>
<evidence type="ECO:0000256" key="4">
    <source>
        <dbReference type="PIRNR" id="PIRNR000446"/>
    </source>
</evidence>
<keyword evidence="2 4" id="KW-0012">Acyltransferase</keyword>
<reference evidence="7" key="1">
    <citation type="journal article" date="2019" name="Int. J. Syst. Evol. Microbiol.">
        <title>The Global Catalogue of Microorganisms (GCM) 10K type strain sequencing project: providing services to taxonomists for standard genome sequencing and annotation.</title>
        <authorList>
            <consortium name="The Broad Institute Genomics Platform"/>
            <consortium name="The Broad Institute Genome Sequencing Center for Infectious Disease"/>
            <person name="Wu L."/>
            <person name="Ma J."/>
        </authorList>
    </citation>
    <scope>NUCLEOTIDE SEQUENCE [LARGE SCALE GENOMIC DNA]</scope>
    <source>
        <strain evidence="7">CCM 8479</strain>
    </source>
</reference>
<comment type="catalytic activity">
    <reaction evidence="3 4">
        <text>holo-[ACP] + malonyl-CoA = malonyl-[ACP] + CoA</text>
        <dbReference type="Rhea" id="RHEA:41792"/>
        <dbReference type="Rhea" id="RHEA-COMP:9623"/>
        <dbReference type="Rhea" id="RHEA-COMP:9685"/>
        <dbReference type="ChEBI" id="CHEBI:57287"/>
        <dbReference type="ChEBI" id="CHEBI:57384"/>
        <dbReference type="ChEBI" id="CHEBI:64479"/>
        <dbReference type="ChEBI" id="CHEBI:78449"/>
        <dbReference type="EC" id="2.3.1.39"/>
    </reaction>
</comment>
<dbReference type="InterPro" id="IPR050858">
    <property type="entry name" value="Mal-CoA-ACP_Trans/PKS_FabD"/>
</dbReference>
<proteinExistence type="inferred from homology"/>
<dbReference type="RefSeq" id="WP_344643867.1">
    <property type="nucleotide sequence ID" value="NZ_BAAASS010000005.1"/>
</dbReference>
<dbReference type="EMBL" id="JBHSKL010000009">
    <property type="protein sequence ID" value="MFC5224458.1"/>
    <property type="molecule type" value="Genomic_DNA"/>
</dbReference>
<dbReference type="InterPro" id="IPR014043">
    <property type="entry name" value="Acyl_transferase_dom"/>
</dbReference>
<dbReference type="EC" id="2.3.1.39" evidence="4"/>
<organism evidence="6 7">
    <name type="scientific">Streptomyces fimbriatus</name>
    <dbReference type="NCBI Taxonomy" id="68197"/>
    <lineage>
        <taxon>Bacteria</taxon>
        <taxon>Bacillati</taxon>
        <taxon>Actinomycetota</taxon>
        <taxon>Actinomycetes</taxon>
        <taxon>Kitasatosporales</taxon>
        <taxon>Streptomycetaceae</taxon>
        <taxon>Streptomyces</taxon>
    </lineage>
</organism>
<protein>
    <recommendedName>
        <fullName evidence="4">Malonyl CoA-acyl carrier protein transacylase</fullName>
        <ecNumber evidence="4">2.3.1.39</ecNumber>
    </recommendedName>
</protein>
<evidence type="ECO:0000256" key="3">
    <source>
        <dbReference type="ARBA" id="ARBA00048462"/>
    </source>
</evidence>
<keyword evidence="7" id="KW-1185">Reference proteome</keyword>